<dbReference type="EMBL" id="CAJPWZ010002944">
    <property type="protein sequence ID" value="CAG2248575.1"/>
    <property type="molecule type" value="Genomic_DNA"/>
</dbReference>
<evidence type="ECO:0000256" key="5">
    <source>
        <dbReference type="SAM" id="Phobius"/>
    </source>
</evidence>
<dbReference type="GO" id="GO:0009968">
    <property type="term" value="P:negative regulation of signal transduction"/>
    <property type="evidence" value="ECO:0007669"/>
    <property type="project" value="UniProtKB-KW"/>
</dbReference>
<comment type="caution">
    <text evidence="6">The sequence shown here is derived from an EMBL/GenBank/DDBJ whole genome shotgun (WGS) entry which is preliminary data.</text>
</comment>
<gene>
    <name evidence="6" type="ORF">MEDL_60429</name>
</gene>
<keyword evidence="5" id="KW-0472">Membrane</keyword>
<proteinExistence type="inferred from homology"/>
<feature type="transmembrane region" description="Helical" evidence="5">
    <location>
        <begin position="251"/>
        <end position="273"/>
    </location>
</feature>
<keyword evidence="3" id="KW-0175">Coiled coil</keyword>
<evidence type="ECO:0000256" key="1">
    <source>
        <dbReference type="ARBA" id="ARBA00007457"/>
    </source>
</evidence>
<feature type="region of interest" description="Disordered" evidence="4">
    <location>
        <begin position="216"/>
        <end position="235"/>
    </location>
</feature>
<evidence type="ECO:0000313" key="7">
    <source>
        <dbReference type="Proteomes" id="UP000683360"/>
    </source>
</evidence>
<dbReference type="AlphaFoldDB" id="A0A8S3UWH4"/>
<protein>
    <submittedName>
        <fullName evidence="6">Uncharacterized protein</fullName>
    </submittedName>
</protein>
<keyword evidence="5" id="KW-1133">Transmembrane helix</keyword>
<dbReference type="PANTHER" id="PTHR21029">
    <property type="entry name" value="R-SEVEN BINDING PROTEIN (R7BP) HOMOLOG"/>
    <property type="match status" value="1"/>
</dbReference>
<evidence type="ECO:0000256" key="2">
    <source>
        <dbReference type="ARBA" id="ARBA00022700"/>
    </source>
</evidence>
<name>A0A8S3UWH4_MYTED</name>
<dbReference type="InterPro" id="IPR026512">
    <property type="entry name" value="RGS7BP/RGS9BP"/>
</dbReference>
<accession>A0A8S3UWH4</accession>
<dbReference type="OrthoDB" id="6358515at2759"/>
<comment type="similarity">
    <text evidence="1">Belongs to the RGS7BP/RGS9BP family.</text>
</comment>
<feature type="coiled-coil region" evidence="3">
    <location>
        <begin position="175"/>
        <end position="202"/>
    </location>
</feature>
<sequence length="279" mass="31440">MMSSLSRLNGDSPTVQLTSFSQVKTALSEKVDSTTKQECAKYVAELNHLTAVYCTHVVCLGGSQDSDDLREELKRMRIQAIELARTNRLKLVPTLRNKLLCPEDVKELEKIYNMFSACLEYFEIQLLKTLFVQREFPLHSDVKILINTGWAEPFSICKKHTVTLESLDNTQCEKKLAETEEIKILEKDISDLQELLYNINNLIAVQPWEVDPDVGTGATECSNSDNSSDTSSTSSLNVQRGIRQGYKRKRCVIIITVSCILLISVVITTIVLLQESPFS</sequence>
<evidence type="ECO:0000313" key="6">
    <source>
        <dbReference type="EMBL" id="CAG2248575.1"/>
    </source>
</evidence>
<evidence type="ECO:0000256" key="3">
    <source>
        <dbReference type="SAM" id="Coils"/>
    </source>
</evidence>
<organism evidence="6 7">
    <name type="scientific">Mytilus edulis</name>
    <name type="common">Blue mussel</name>
    <dbReference type="NCBI Taxonomy" id="6550"/>
    <lineage>
        <taxon>Eukaryota</taxon>
        <taxon>Metazoa</taxon>
        <taxon>Spiralia</taxon>
        <taxon>Lophotrochozoa</taxon>
        <taxon>Mollusca</taxon>
        <taxon>Bivalvia</taxon>
        <taxon>Autobranchia</taxon>
        <taxon>Pteriomorphia</taxon>
        <taxon>Mytilida</taxon>
        <taxon>Mytiloidea</taxon>
        <taxon>Mytilidae</taxon>
        <taxon>Mytilinae</taxon>
        <taxon>Mytilus</taxon>
    </lineage>
</organism>
<reference evidence="6" key="1">
    <citation type="submission" date="2021-03" db="EMBL/GenBank/DDBJ databases">
        <authorList>
            <person name="Bekaert M."/>
        </authorList>
    </citation>
    <scope>NUCLEOTIDE SEQUENCE</scope>
</reference>
<keyword evidence="2" id="KW-0734">Signal transduction inhibitor</keyword>
<feature type="compositionally biased region" description="Low complexity" evidence="4">
    <location>
        <begin position="222"/>
        <end position="235"/>
    </location>
</feature>
<keyword evidence="5" id="KW-0812">Transmembrane</keyword>
<keyword evidence="7" id="KW-1185">Reference proteome</keyword>
<dbReference type="Proteomes" id="UP000683360">
    <property type="component" value="Unassembled WGS sequence"/>
</dbReference>
<evidence type="ECO:0000256" key="4">
    <source>
        <dbReference type="SAM" id="MobiDB-lite"/>
    </source>
</evidence>